<reference evidence="3" key="1">
    <citation type="journal article" date="2013" name="Mol. Plant Microbe Interact.">
        <title>Global aspects of pacC regulation of pathogenicity genes in Colletotrichum gloeosporioides as revealed by transcriptome analysis.</title>
        <authorList>
            <person name="Alkan N."/>
            <person name="Meng X."/>
            <person name="Friedlander G."/>
            <person name="Reuveni E."/>
            <person name="Sukno S."/>
            <person name="Sherman A."/>
            <person name="Thon M."/>
            <person name="Fluhr R."/>
            <person name="Prusky D."/>
        </authorList>
    </citation>
    <scope>NUCLEOTIDE SEQUENCE [LARGE SCALE GENOMIC DNA]</scope>
    <source>
        <strain evidence="3">Cg-14</strain>
    </source>
</reference>
<feature type="compositionally biased region" description="Low complexity" evidence="1">
    <location>
        <begin position="1"/>
        <end position="12"/>
    </location>
</feature>
<dbReference type="EMBL" id="AMYD01000702">
    <property type="protein sequence ID" value="EQB56598.1"/>
    <property type="molecule type" value="Genomic_DNA"/>
</dbReference>
<accession>T0KVR2</accession>
<dbReference type="HOGENOM" id="CLU_2346542_0_0_1"/>
<proteinExistence type="predicted"/>
<protein>
    <submittedName>
        <fullName evidence="2">Uncharacterized protein</fullName>
    </submittedName>
</protein>
<comment type="caution">
    <text evidence="2">The sequence shown here is derived from an EMBL/GenBank/DDBJ whole genome shotgun (WGS) entry which is preliminary data.</text>
</comment>
<name>T0KVR2_COLGC</name>
<evidence type="ECO:0000313" key="2">
    <source>
        <dbReference type="EMBL" id="EQB56598.1"/>
    </source>
</evidence>
<feature type="region of interest" description="Disordered" evidence="1">
    <location>
        <begin position="1"/>
        <end position="33"/>
    </location>
</feature>
<gene>
    <name evidence="2" type="ORF">CGLO_03382</name>
</gene>
<feature type="compositionally biased region" description="Basic and acidic residues" evidence="1">
    <location>
        <begin position="19"/>
        <end position="29"/>
    </location>
</feature>
<dbReference type="Proteomes" id="UP000015530">
    <property type="component" value="Unassembled WGS sequence"/>
</dbReference>
<evidence type="ECO:0000313" key="3">
    <source>
        <dbReference type="Proteomes" id="UP000015530"/>
    </source>
</evidence>
<dbReference type="AlphaFoldDB" id="T0KVR2"/>
<evidence type="ECO:0000256" key="1">
    <source>
        <dbReference type="SAM" id="MobiDB-lite"/>
    </source>
</evidence>
<organism evidence="2 3">
    <name type="scientific">Colletotrichum gloeosporioides (strain Cg-14)</name>
    <name type="common">Anthracnose fungus</name>
    <name type="synonym">Glomerella cingulata</name>
    <dbReference type="NCBI Taxonomy" id="1237896"/>
    <lineage>
        <taxon>Eukaryota</taxon>
        <taxon>Fungi</taxon>
        <taxon>Dikarya</taxon>
        <taxon>Ascomycota</taxon>
        <taxon>Pezizomycotina</taxon>
        <taxon>Sordariomycetes</taxon>
        <taxon>Hypocreomycetidae</taxon>
        <taxon>Glomerellales</taxon>
        <taxon>Glomerellaceae</taxon>
        <taxon>Colletotrichum</taxon>
        <taxon>Colletotrichum gloeosporioides species complex</taxon>
    </lineage>
</organism>
<sequence>MAAAAAAAAVAEEAGENQESQRRAGKERGLSPPFSSLSFLIFPCFQCEKQQDKRESKQTLSKYWHQQDNNNARVLQLISHLTPRHPGVCGILGRDHT</sequence>